<name>A0A842HES3_9BACT</name>
<keyword evidence="2" id="KW-1185">Reference proteome</keyword>
<dbReference type="EMBL" id="JACHVB010000035">
    <property type="protein sequence ID" value="MBC2594932.1"/>
    <property type="molecule type" value="Genomic_DNA"/>
</dbReference>
<evidence type="ECO:0000313" key="2">
    <source>
        <dbReference type="Proteomes" id="UP000546464"/>
    </source>
</evidence>
<evidence type="ECO:0000313" key="1">
    <source>
        <dbReference type="EMBL" id="MBC2594932.1"/>
    </source>
</evidence>
<dbReference type="RefSeq" id="WP_185675898.1">
    <property type="nucleotide sequence ID" value="NZ_JACHVB010000035.1"/>
</dbReference>
<sequence length="120" mass="13598">MSDMPEDDNDFRVWLQRKCEESARAIVAAQEAALIKAVEEIEGRVPTNEEVKRYALIATPPHSSFSIVSWRGVPILRWGFKLRPFDPAQDAPWLKGLMHKVFVIERIYPGSEKMDGASNG</sequence>
<organism evidence="1 2">
    <name type="scientific">Ruficoccus amylovorans</name>
    <dbReference type="NCBI Taxonomy" id="1804625"/>
    <lineage>
        <taxon>Bacteria</taxon>
        <taxon>Pseudomonadati</taxon>
        <taxon>Verrucomicrobiota</taxon>
        <taxon>Opitutia</taxon>
        <taxon>Puniceicoccales</taxon>
        <taxon>Cerasicoccaceae</taxon>
        <taxon>Ruficoccus</taxon>
    </lineage>
</organism>
<dbReference type="AlphaFoldDB" id="A0A842HES3"/>
<comment type="caution">
    <text evidence="1">The sequence shown here is derived from an EMBL/GenBank/DDBJ whole genome shotgun (WGS) entry which is preliminary data.</text>
</comment>
<proteinExistence type="predicted"/>
<accession>A0A842HES3</accession>
<reference evidence="1 2" key="1">
    <citation type="submission" date="2020-07" db="EMBL/GenBank/DDBJ databases">
        <authorList>
            <person name="Feng X."/>
        </authorList>
    </citation>
    <scope>NUCLEOTIDE SEQUENCE [LARGE SCALE GENOMIC DNA]</scope>
    <source>
        <strain evidence="1 2">JCM31066</strain>
    </source>
</reference>
<protein>
    <submittedName>
        <fullName evidence="1">Uncharacterized protein</fullName>
    </submittedName>
</protein>
<dbReference type="Proteomes" id="UP000546464">
    <property type="component" value="Unassembled WGS sequence"/>
</dbReference>
<gene>
    <name evidence="1" type="ORF">H5P28_11755</name>
</gene>